<dbReference type="AlphaFoldDB" id="A0ABD1CNR2"/>
<feature type="non-terminal residue" evidence="2">
    <location>
        <position position="1092"/>
    </location>
</feature>
<feature type="compositionally biased region" description="Polar residues" evidence="1">
    <location>
        <begin position="1045"/>
        <end position="1058"/>
    </location>
</feature>
<feature type="compositionally biased region" description="Low complexity" evidence="1">
    <location>
        <begin position="839"/>
        <end position="867"/>
    </location>
</feature>
<dbReference type="EMBL" id="JBEHCU010010573">
    <property type="protein sequence ID" value="KAL1378029.1"/>
    <property type="molecule type" value="Genomic_DNA"/>
</dbReference>
<keyword evidence="3" id="KW-1185">Reference proteome</keyword>
<reference evidence="2 3" key="1">
    <citation type="submission" date="2024-05" db="EMBL/GenBank/DDBJ databases">
        <title>Culex pipiens pipiens assembly and annotation.</title>
        <authorList>
            <person name="Alout H."/>
            <person name="Durand T."/>
        </authorList>
    </citation>
    <scope>NUCLEOTIDE SEQUENCE [LARGE SCALE GENOMIC DNA]</scope>
    <source>
        <strain evidence="2">HA-2024</strain>
        <tissue evidence="2">Whole body</tissue>
    </source>
</reference>
<feature type="region of interest" description="Disordered" evidence="1">
    <location>
        <begin position="933"/>
        <end position="1092"/>
    </location>
</feature>
<organism evidence="2 3">
    <name type="scientific">Culex pipiens pipiens</name>
    <name type="common">Northern house mosquito</name>
    <dbReference type="NCBI Taxonomy" id="38569"/>
    <lineage>
        <taxon>Eukaryota</taxon>
        <taxon>Metazoa</taxon>
        <taxon>Ecdysozoa</taxon>
        <taxon>Arthropoda</taxon>
        <taxon>Hexapoda</taxon>
        <taxon>Insecta</taxon>
        <taxon>Pterygota</taxon>
        <taxon>Neoptera</taxon>
        <taxon>Endopterygota</taxon>
        <taxon>Diptera</taxon>
        <taxon>Nematocera</taxon>
        <taxon>Culicoidea</taxon>
        <taxon>Culicidae</taxon>
        <taxon>Culicinae</taxon>
        <taxon>Culicini</taxon>
        <taxon>Culex</taxon>
        <taxon>Culex</taxon>
    </lineage>
</organism>
<feature type="compositionally biased region" description="Low complexity" evidence="1">
    <location>
        <begin position="303"/>
        <end position="315"/>
    </location>
</feature>
<evidence type="ECO:0000256" key="1">
    <source>
        <dbReference type="SAM" id="MobiDB-lite"/>
    </source>
</evidence>
<feature type="region of interest" description="Disordered" evidence="1">
    <location>
        <begin position="302"/>
        <end position="331"/>
    </location>
</feature>
<feature type="compositionally biased region" description="Pro residues" evidence="1">
    <location>
        <begin position="868"/>
        <end position="882"/>
    </location>
</feature>
<comment type="caution">
    <text evidence="2">The sequence shown here is derived from an EMBL/GenBank/DDBJ whole genome shotgun (WGS) entry which is preliminary data.</text>
</comment>
<feature type="compositionally biased region" description="Low complexity" evidence="1">
    <location>
        <begin position="883"/>
        <end position="895"/>
    </location>
</feature>
<gene>
    <name evidence="2" type="ORF">pipiens_015867</name>
</gene>
<name>A0ABD1CNR2_CULPP</name>
<feature type="region of interest" description="Disordered" evidence="1">
    <location>
        <begin position="839"/>
        <end position="895"/>
    </location>
</feature>
<feature type="compositionally biased region" description="Basic and acidic residues" evidence="1">
    <location>
        <begin position="317"/>
        <end position="327"/>
    </location>
</feature>
<evidence type="ECO:0000313" key="2">
    <source>
        <dbReference type="EMBL" id="KAL1378029.1"/>
    </source>
</evidence>
<evidence type="ECO:0000313" key="3">
    <source>
        <dbReference type="Proteomes" id="UP001562425"/>
    </source>
</evidence>
<feature type="compositionally biased region" description="Low complexity" evidence="1">
    <location>
        <begin position="948"/>
        <end position="1010"/>
    </location>
</feature>
<proteinExistence type="predicted"/>
<protein>
    <submittedName>
        <fullName evidence="2">Uncharacterized protein</fullName>
    </submittedName>
</protein>
<sequence length="1092" mass="116943">MKEQHQRYSSYSPYCSPYATRSLGAATTACSSSMDENEVMAAYLWSKQSQDLYASHGLKDLHHLHQDFIINDYTDKIATNIDLLDTELKFAWAALNLLNEEYTRMSEKVFKLQSLNVSQQRIVQNLQFMEENRKAYLDMIPDYAKHHEFSLQEQSRLREDLQYRDCINEAYMNHMQPGPAYGYGQVPSAEEMAAAYNQEYWGMRRNLSNIPEVLHGEAENGGGGGAYGYGQDVPMPAPQAHRLSTNPFLQVVEGAGGILREIEPADNAALIEEQLRASFLNHAKQMEMELQASPAMMKHQQELRQQQQQQLLQQKQFKHDDQRRDGEGEGVYVEEQWRVEGDIRGGVLTAGEGREGGEKILAQNKLGGVSPKKEFNKFIHLPDAAGIASLTNDDLLTVENGTISIQDKSSTTTVDNEFKLNLNSGGVVHPANGTNGTSPKKLSEFSPFGMQKAMERKESGNVPSFADLMNSKPCGTDAAGLTFTNLNGEPESIFSQSFKEAVEAKLAGQAVQMAGNMMSMGEPVPMFPTVAMKPNISEALEGGGVRRPSVTEALEIRRPSVTESLFPTVARKPSITTTSVASELQRRLSVEDPQHPSAFAPVRKLSIVEPVADPAPTAPSIFQPLARKPSVTETAAPSTSPPMFTPLPGCTTITDTPEMQAIYESLSRKSSLPTLGDGTFFPSLDITDSGFAECTDGMSLFPTTLTLSTTLSSTTDAPVSLPDFSTLSTMAAETSEASNSSFLHMSMNSSGISEASDSITLLPPVSAITTDQSTIAVPKPAEPAPPLPQPLPPISAAPATMAALADSKPIAQATAPPPTVTSPPAPLATAEVVKPKPTAATAVTKPTPAAVPPTAVTKPTPVAQAPTKPQPAPVPKPAPQQPAPEAKQAGGFFGTTTSTFGGFFNKVNKSLSHQDSTDSLLGTKTKALFSSVKSSFSLESPKQSLDEANSQPSSSQSATSGAASLESSSPPGSVQVPSTPDVALAQSHQQQQQQQLQPHQQSSPPQELQQYPPTTSPPGGGEQQQSSPYDQPPQLASEFPELCNGNGSSGTPLSNSAQPFPGAAAEETVLDGEAPAPPTHRKQSLFRAQGSE</sequence>
<dbReference type="Proteomes" id="UP001562425">
    <property type="component" value="Unassembled WGS sequence"/>
</dbReference>
<feature type="compositionally biased region" description="Low complexity" evidence="1">
    <location>
        <begin position="1023"/>
        <end position="1034"/>
    </location>
</feature>
<accession>A0ABD1CNR2</accession>